<protein>
    <recommendedName>
        <fullName evidence="3">Glycosyl transferase family 2</fullName>
    </recommendedName>
</protein>
<evidence type="ECO:0000313" key="1">
    <source>
        <dbReference type="EMBL" id="AHD01680.1"/>
    </source>
</evidence>
<dbReference type="HOGENOM" id="CLU_062628_0_0_5"/>
<keyword evidence="2" id="KW-1185">Reference proteome</keyword>
<organism evidence="1 2">
    <name type="scientific">Leisingera methylohalidivorans DSM 14336</name>
    <dbReference type="NCBI Taxonomy" id="999552"/>
    <lineage>
        <taxon>Bacteria</taxon>
        <taxon>Pseudomonadati</taxon>
        <taxon>Pseudomonadota</taxon>
        <taxon>Alphaproteobacteria</taxon>
        <taxon>Rhodobacterales</taxon>
        <taxon>Roseobacteraceae</taxon>
        <taxon>Leisingera</taxon>
    </lineage>
</organism>
<evidence type="ECO:0008006" key="3">
    <source>
        <dbReference type="Google" id="ProtNLM"/>
    </source>
</evidence>
<dbReference type="OrthoDB" id="928930at2"/>
<evidence type="ECO:0000313" key="2">
    <source>
        <dbReference type="Proteomes" id="UP000018780"/>
    </source>
</evidence>
<accession>V9VWE0</accession>
<dbReference type="Pfam" id="PF13704">
    <property type="entry name" value="Glyco_tranf_2_4"/>
    <property type="match status" value="1"/>
</dbReference>
<dbReference type="EMBL" id="CP006773">
    <property type="protein sequence ID" value="AHD01680.1"/>
    <property type="molecule type" value="Genomic_DNA"/>
</dbReference>
<dbReference type="InterPro" id="IPR029044">
    <property type="entry name" value="Nucleotide-diphossugar_trans"/>
</dbReference>
<reference evidence="1 2" key="1">
    <citation type="submission" date="2013-09" db="EMBL/GenBank/DDBJ databases">
        <authorList>
            <consortium name="DOE Joint Genome Institute"/>
            <person name="Klenk H.-P."/>
            <person name="Huntemann M."/>
            <person name="Han J."/>
            <person name="Chen A."/>
            <person name="Kyrpides N."/>
            <person name="Mavromatis K."/>
            <person name="Markowitz V."/>
            <person name="Palaniappan K."/>
            <person name="Ivanova N."/>
            <person name="Schaumberg A."/>
            <person name="Pati A."/>
            <person name="Liolios K."/>
            <person name="Nordberg H.P."/>
            <person name="Cantor M.N."/>
            <person name="Hua S.X."/>
            <person name="Woyke T."/>
        </authorList>
    </citation>
    <scope>NUCLEOTIDE SEQUENCE [LARGE SCALE GENOMIC DNA]</scope>
    <source>
        <strain evidence="1 2">DSM 14336</strain>
    </source>
</reference>
<dbReference type="SUPFAM" id="SSF53448">
    <property type="entry name" value="Nucleotide-diphospho-sugar transferases"/>
    <property type="match status" value="1"/>
</dbReference>
<dbReference type="Proteomes" id="UP000018780">
    <property type="component" value="Chromosome"/>
</dbReference>
<name>V9VWE0_9RHOB</name>
<dbReference type="STRING" id="999552.METH_14105"/>
<dbReference type="KEGG" id="lmd:METH_14105"/>
<dbReference type="AlphaFoldDB" id="V9VWE0"/>
<gene>
    <name evidence="1" type="ORF">METH_14105</name>
</gene>
<dbReference type="PATRIC" id="fig|999552.6.peg.2820"/>
<sequence length="364" mass="41600">METKLVLACMTVSAPWHSLMPRIAGKATRVKKKMRLRASMRHLHGPRRQYAETDDVTVVTVVKDGRFFLDEFFAHYRSMGIRHFVFVDNGSSDGTIRRIQQEPGTVVLQSALPTAEFEPDFRRYAAERYCTGRWCLYADIDELFDFEGREDTGLNCLIRYMNTNGFTALAAQMLDLFPAVTLREASDWPFSKVLEDYRYFDLEAIETVPYHEHSHPLTAGFSYFLQHNSVPGEHIQFLFGGIRSKIFGEQCCLTKHPLVFLEPGVEAGVHPHCSARVRCADFTALLRHYKFCNSPIERDRQSVHDGTIPHGADKLRLAVLDQQDDLTLHTPLAQEYSGIEDLYDKGFLVRSQKFSAFSAVYAEV</sequence>
<proteinExistence type="predicted"/>